<dbReference type="Proteomes" id="UP000280501">
    <property type="component" value="Unassembled WGS sequence"/>
</dbReference>
<comment type="caution">
    <text evidence="2">The sequence shown here is derived from an EMBL/GenBank/DDBJ whole genome shotgun (WGS) entry which is preliminary data.</text>
</comment>
<keyword evidence="2" id="KW-0808">Transferase</keyword>
<proteinExistence type="predicted"/>
<organism evidence="2 3">
    <name type="scientific">Myceligenerans xiligouense</name>
    <dbReference type="NCBI Taxonomy" id="253184"/>
    <lineage>
        <taxon>Bacteria</taxon>
        <taxon>Bacillati</taxon>
        <taxon>Actinomycetota</taxon>
        <taxon>Actinomycetes</taxon>
        <taxon>Micrococcales</taxon>
        <taxon>Promicromonosporaceae</taxon>
        <taxon>Myceligenerans</taxon>
    </lineage>
</organism>
<dbReference type="PROSITE" id="PS51186">
    <property type="entry name" value="GNAT"/>
    <property type="match status" value="1"/>
</dbReference>
<name>A0A3N4YMG8_9MICO</name>
<dbReference type="Gene3D" id="3.40.630.30">
    <property type="match status" value="1"/>
</dbReference>
<dbReference type="AlphaFoldDB" id="A0A3N4YMG8"/>
<feature type="domain" description="N-acetyltransferase" evidence="1">
    <location>
        <begin position="24"/>
        <end position="180"/>
    </location>
</feature>
<evidence type="ECO:0000313" key="2">
    <source>
        <dbReference type="EMBL" id="RPF22259.1"/>
    </source>
</evidence>
<dbReference type="SUPFAM" id="SSF55729">
    <property type="entry name" value="Acyl-CoA N-acyltransferases (Nat)"/>
    <property type="match status" value="1"/>
</dbReference>
<dbReference type="PANTHER" id="PTHR43792:SF1">
    <property type="entry name" value="N-ACETYLTRANSFERASE DOMAIN-CONTAINING PROTEIN"/>
    <property type="match status" value="1"/>
</dbReference>
<evidence type="ECO:0000313" key="3">
    <source>
        <dbReference type="Proteomes" id="UP000280501"/>
    </source>
</evidence>
<dbReference type="EMBL" id="RKQZ01000001">
    <property type="protein sequence ID" value="RPF22259.1"/>
    <property type="molecule type" value="Genomic_DNA"/>
</dbReference>
<accession>A0A3N4YMG8</accession>
<protein>
    <submittedName>
        <fullName evidence="2">RimJ/RimL family protein N-acetyltransferase</fullName>
    </submittedName>
</protein>
<dbReference type="InterPro" id="IPR016181">
    <property type="entry name" value="Acyl_CoA_acyltransferase"/>
</dbReference>
<gene>
    <name evidence="2" type="ORF">EDD34_2910</name>
</gene>
<dbReference type="Pfam" id="PF13302">
    <property type="entry name" value="Acetyltransf_3"/>
    <property type="match status" value="1"/>
</dbReference>
<dbReference type="PANTHER" id="PTHR43792">
    <property type="entry name" value="GNAT FAMILY, PUTATIVE (AFU_ORTHOLOGUE AFUA_3G00765)-RELATED-RELATED"/>
    <property type="match status" value="1"/>
</dbReference>
<sequence length="185" mass="20394">MTWAGVINHLSYPAMVLPEPTARLRFREMSDDDLDHMAALLGDPEVMRFYPAPKNRAQAQSWIDWNVQNYALHGFGLWVVETHDGEFVGDCGLTWQTVGGERHVEVGYHVRAELQGRGFATEAAAACRDAARAGGIGHLVAIIHPRNVPSQRVAQKLGLTLERSVPHGEGEALIFSADLDRATRS</sequence>
<reference evidence="2 3" key="1">
    <citation type="submission" date="2018-11" db="EMBL/GenBank/DDBJ databases">
        <title>Sequencing the genomes of 1000 actinobacteria strains.</title>
        <authorList>
            <person name="Klenk H.-P."/>
        </authorList>
    </citation>
    <scope>NUCLEOTIDE SEQUENCE [LARGE SCALE GENOMIC DNA]</scope>
    <source>
        <strain evidence="2 3">DSM 15700</strain>
    </source>
</reference>
<dbReference type="InterPro" id="IPR051531">
    <property type="entry name" value="N-acetyltransferase"/>
</dbReference>
<dbReference type="GO" id="GO:0016747">
    <property type="term" value="F:acyltransferase activity, transferring groups other than amino-acyl groups"/>
    <property type="evidence" value="ECO:0007669"/>
    <property type="project" value="InterPro"/>
</dbReference>
<evidence type="ECO:0000259" key="1">
    <source>
        <dbReference type="PROSITE" id="PS51186"/>
    </source>
</evidence>
<dbReference type="InterPro" id="IPR000182">
    <property type="entry name" value="GNAT_dom"/>
</dbReference>
<keyword evidence="3" id="KW-1185">Reference proteome</keyword>